<dbReference type="InterPro" id="IPR011059">
    <property type="entry name" value="Metal-dep_hydrolase_composite"/>
</dbReference>
<evidence type="ECO:0000256" key="5">
    <source>
        <dbReference type="ARBA" id="ARBA00047720"/>
    </source>
</evidence>
<keyword evidence="3 6" id="KW-0378">Hydrolase</keyword>
<accession>A0A6J4VBI2</accession>
<dbReference type="NCBIfam" id="TIGR01178">
    <property type="entry name" value="ade"/>
    <property type="match status" value="1"/>
</dbReference>
<dbReference type="EC" id="3.5.4.2" evidence="2 6"/>
<dbReference type="Gene3D" id="2.30.40.10">
    <property type="entry name" value="Urease, subunit C, domain 1"/>
    <property type="match status" value="1"/>
</dbReference>
<comment type="cofactor">
    <cofactor evidence="6">
        <name>Mn(2+)</name>
        <dbReference type="ChEBI" id="CHEBI:29035"/>
    </cofactor>
</comment>
<dbReference type="CDD" id="cd01295">
    <property type="entry name" value="AdeC"/>
    <property type="match status" value="1"/>
</dbReference>
<dbReference type="Pfam" id="PF01979">
    <property type="entry name" value="Amidohydro_1"/>
    <property type="match status" value="1"/>
</dbReference>
<dbReference type="SUPFAM" id="SSF51556">
    <property type="entry name" value="Metallo-dependent hydrolases"/>
    <property type="match status" value="1"/>
</dbReference>
<evidence type="ECO:0000259" key="8">
    <source>
        <dbReference type="Pfam" id="PF13382"/>
    </source>
</evidence>
<dbReference type="GO" id="GO:0006146">
    <property type="term" value="P:adenine catabolic process"/>
    <property type="evidence" value="ECO:0007669"/>
    <property type="project" value="InterPro"/>
</dbReference>
<evidence type="ECO:0000256" key="6">
    <source>
        <dbReference type="HAMAP-Rule" id="MF_01518"/>
    </source>
</evidence>
<dbReference type="InterPro" id="IPR006679">
    <property type="entry name" value="Adenine_deam"/>
</dbReference>
<comment type="similarity">
    <text evidence="1 6">Belongs to the metallo-dependent hydrolases superfamily. Adenine deaminase family.</text>
</comment>
<sequence length="572" mass="59666">MAAWPGGFETERWRRRVRVALGQEPADLVLADGEVVDVFSEERFRADVAIADGVIAGVGRYPSAKRRLDCSGMVVAPSFVDAHVHTESSLLWITEFARAVVPRGTGAVVTDPHEVANVAGLPGLEAMRQAAVGLPLTVRFTVPSCVPASPFESPGAVFGPAEIAEALAWPESRGLGELMNFPGVLGGDATIGAELAASAGRAIDGHAPGLSGAALQAYVGSGPVSDHESVGLDEAREKLRAGLMVMIREGSSAKNLSALLPLVNDRTAARVCFCSDDRDAHLLLHDGHVDAILRRAVADGLEPLRAIRLATWNPARHWDLEGIGAVAPGYHANLVVLRDLPRMDVALTLFGGEVVARDEHLEAPIPSPGEIPPSLRDTVRLAPLGLRDLRLPAEGAQQAVVVIPGEIATGLVEVEPEVRDGAVVATPERDLLKLVCVERHHATGRVGAGYVRGFGLRRGALASSIAHDAHNIVAVGADDADLLAAIATVAESQGGLAAVAGGEVLAHLPLPIGGLLSDRPLAETAAAYERMEATARLLGSALPSPFGLLAFLALSVIPRARVTDRGFVTVGG</sequence>
<reference evidence="9" key="1">
    <citation type="submission" date="2020-02" db="EMBL/GenBank/DDBJ databases">
        <authorList>
            <person name="Meier V. D."/>
        </authorList>
    </citation>
    <scope>NUCLEOTIDE SEQUENCE</scope>
    <source>
        <strain evidence="9">AVDCRST_MAG59</strain>
    </source>
</reference>
<dbReference type="GO" id="GO:0000034">
    <property type="term" value="F:adenine deaminase activity"/>
    <property type="evidence" value="ECO:0007669"/>
    <property type="project" value="UniProtKB-UniRule"/>
</dbReference>
<evidence type="ECO:0000256" key="4">
    <source>
        <dbReference type="ARBA" id="ARBA00023211"/>
    </source>
</evidence>
<name>A0A6J4VBI2_9BACT</name>
<evidence type="ECO:0000259" key="7">
    <source>
        <dbReference type="Pfam" id="PF01979"/>
    </source>
</evidence>
<dbReference type="InterPro" id="IPR006680">
    <property type="entry name" value="Amidohydro-rel"/>
</dbReference>
<evidence type="ECO:0000256" key="3">
    <source>
        <dbReference type="ARBA" id="ARBA00022801"/>
    </source>
</evidence>
<dbReference type="PANTHER" id="PTHR11113:SF2">
    <property type="entry name" value="ADENINE DEAMINASE"/>
    <property type="match status" value="1"/>
</dbReference>
<evidence type="ECO:0000256" key="2">
    <source>
        <dbReference type="ARBA" id="ARBA00012782"/>
    </source>
</evidence>
<gene>
    <name evidence="6" type="primary">ade</name>
    <name evidence="9" type="ORF">AVDCRST_MAG59-3731</name>
</gene>
<keyword evidence="4 6" id="KW-0464">Manganese</keyword>
<proteinExistence type="inferred from homology"/>
<evidence type="ECO:0000256" key="1">
    <source>
        <dbReference type="ARBA" id="ARBA00006773"/>
    </source>
</evidence>
<comment type="catalytic activity">
    <reaction evidence="5 6">
        <text>adenine + H2O + H(+) = hypoxanthine + NH4(+)</text>
        <dbReference type="Rhea" id="RHEA:23688"/>
        <dbReference type="ChEBI" id="CHEBI:15377"/>
        <dbReference type="ChEBI" id="CHEBI:15378"/>
        <dbReference type="ChEBI" id="CHEBI:16708"/>
        <dbReference type="ChEBI" id="CHEBI:17368"/>
        <dbReference type="ChEBI" id="CHEBI:28938"/>
        <dbReference type="EC" id="3.5.4.2"/>
    </reaction>
</comment>
<organism evidence="9">
    <name type="scientific">uncultured Thermomicrobiales bacterium</name>
    <dbReference type="NCBI Taxonomy" id="1645740"/>
    <lineage>
        <taxon>Bacteria</taxon>
        <taxon>Pseudomonadati</taxon>
        <taxon>Thermomicrobiota</taxon>
        <taxon>Thermomicrobia</taxon>
        <taxon>Thermomicrobiales</taxon>
        <taxon>environmental samples</taxon>
    </lineage>
</organism>
<dbReference type="Pfam" id="PF13382">
    <property type="entry name" value="Adenine_deam_C"/>
    <property type="match status" value="1"/>
</dbReference>
<dbReference type="InterPro" id="IPR032466">
    <property type="entry name" value="Metal_Hydrolase"/>
</dbReference>
<dbReference type="SUPFAM" id="SSF51338">
    <property type="entry name" value="Composite domain of metallo-dependent hydrolases"/>
    <property type="match status" value="1"/>
</dbReference>
<dbReference type="EMBL" id="CADCWF010000270">
    <property type="protein sequence ID" value="CAA9572794.1"/>
    <property type="molecule type" value="Genomic_DNA"/>
</dbReference>
<evidence type="ECO:0000313" key="9">
    <source>
        <dbReference type="EMBL" id="CAA9572794.1"/>
    </source>
</evidence>
<dbReference type="PANTHER" id="PTHR11113">
    <property type="entry name" value="N-ACETYLGLUCOSAMINE-6-PHOSPHATE DEACETYLASE"/>
    <property type="match status" value="1"/>
</dbReference>
<protein>
    <recommendedName>
        <fullName evidence="2 6">Adenine deaminase</fullName>
        <shortName evidence="6">Adenase</shortName>
        <shortName evidence="6">Adenine aminase</shortName>
        <ecNumber evidence="2 6">3.5.4.2</ecNumber>
    </recommendedName>
</protein>
<dbReference type="HAMAP" id="MF_01518">
    <property type="entry name" value="Adenine_deamin"/>
    <property type="match status" value="1"/>
</dbReference>
<dbReference type="Gene3D" id="3.20.20.140">
    <property type="entry name" value="Metal-dependent hydrolases"/>
    <property type="match status" value="1"/>
</dbReference>
<feature type="domain" description="Amidohydrolase-related" evidence="7">
    <location>
        <begin position="74"/>
        <end position="355"/>
    </location>
</feature>
<dbReference type="AlphaFoldDB" id="A0A6J4VBI2"/>
<dbReference type="InterPro" id="IPR026912">
    <property type="entry name" value="Adenine_deam_C"/>
</dbReference>
<feature type="domain" description="Adenine deaminase C-terminal" evidence="8">
    <location>
        <begin position="407"/>
        <end position="570"/>
    </location>
</feature>